<dbReference type="EMBL" id="BMZO01000011">
    <property type="protein sequence ID" value="GHC78830.1"/>
    <property type="molecule type" value="Genomic_DNA"/>
</dbReference>
<sequence>MFSRFVKDRRGNFAVITALCSVVLFGMVGLAVDYVRLTSAKSFFQDEADAIGVAIAATSDPTEKPDKYVRDLKMAITEKLDNQLVGAVSATAVWIGKTQVQVDVSATVSSMIMHVVSPSHRETKVAVTSLVNLERRFSEPAKPEKIIWEGSAVDYNRIYAYCYKPATGARTQETPVMDNANTNYEDRYEYPVCGNGEFLSYKLHSVENARYNSRNWERNPRIRYADTWIDEDGAIQISGGKDENGQYQPQPQLETVMCPSLEKCKPKSQGGIIPEGTNRTPRQDKMACAPGKYFYYGWEDRPYMLNGQRYGDNDFDDIILVMPCDSGPPIEEKPRIWIGG</sequence>
<gene>
    <name evidence="3" type="ORF">GCM10010136_30880</name>
</gene>
<comment type="caution">
    <text evidence="3">The sequence shown here is derived from an EMBL/GenBank/DDBJ whole genome shotgun (WGS) entry which is preliminary data.</text>
</comment>
<keyword evidence="1" id="KW-0812">Transmembrane</keyword>
<dbReference type="Pfam" id="PF13400">
    <property type="entry name" value="Tad"/>
    <property type="match status" value="1"/>
</dbReference>
<accession>A0A8J3DUM9</accession>
<evidence type="ECO:0000313" key="4">
    <source>
        <dbReference type="Proteomes" id="UP000641137"/>
    </source>
</evidence>
<name>A0A8J3DUM9_9HYPH</name>
<keyword evidence="1" id="KW-0472">Membrane</keyword>
<protein>
    <recommendedName>
        <fullName evidence="2">Putative Flp pilus-assembly TadG-like N-terminal domain-containing protein</fullName>
    </recommendedName>
</protein>
<feature type="domain" description="Putative Flp pilus-assembly TadG-like N-terminal" evidence="2">
    <location>
        <begin position="11"/>
        <end position="50"/>
    </location>
</feature>
<keyword evidence="1" id="KW-1133">Transmembrane helix</keyword>
<dbReference type="InterPro" id="IPR028087">
    <property type="entry name" value="Tad_N"/>
</dbReference>
<feature type="transmembrane region" description="Helical" evidence="1">
    <location>
        <begin position="12"/>
        <end position="32"/>
    </location>
</feature>
<evidence type="ECO:0000313" key="3">
    <source>
        <dbReference type="EMBL" id="GHC78830.1"/>
    </source>
</evidence>
<reference evidence="3" key="2">
    <citation type="submission" date="2020-09" db="EMBL/GenBank/DDBJ databases">
        <authorList>
            <person name="Sun Q."/>
            <person name="Kim S."/>
        </authorList>
    </citation>
    <scope>NUCLEOTIDE SEQUENCE</scope>
    <source>
        <strain evidence="3">KCTC 42097</strain>
    </source>
</reference>
<dbReference type="AlphaFoldDB" id="A0A8J3DUM9"/>
<reference evidence="3" key="1">
    <citation type="journal article" date="2014" name="Int. J. Syst. Evol. Microbiol.">
        <title>Complete genome sequence of Corynebacterium casei LMG S-19264T (=DSM 44701T), isolated from a smear-ripened cheese.</title>
        <authorList>
            <consortium name="US DOE Joint Genome Institute (JGI-PGF)"/>
            <person name="Walter F."/>
            <person name="Albersmeier A."/>
            <person name="Kalinowski J."/>
            <person name="Ruckert C."/>
        </authorList>
    </citation>
    <scope>NUCLEOTIDE SEQUENCE</scope>
    <source>
        <strain evidence="3">KCTC 42097</strain>
    </source>
</reference>
<keyword evidence="4" id="KW-1185">Reference proteome</keyword>
<dbReference type="Proteomes" id="UP000641137">
    <property type="component" value="Unassembled WGS sequence"/>
</dbReference>
<evidence type="ECO:0000256" key="1">
    <source>
        <dbReference type="SAM" id="Phobius"/>
    </source>
</evidence>
<organism evidence="3 4">
    <name type="scientific">Limoniibacter endophyticus</name>
    <dbReference type="NCBI Taxonomy" id="1565040"/>
    <lineage>
        <taxon>Bacteria</taxon>
        <taxon>Pseudomonadati</taxon>
        <taxon>Pseudomonadota</taxon>
        <taxon>Alphaproteobacteria</taxon>
        <taxon>Hyphomicrobiales</taxon>
        <taxon>Bartonellaceae</taxon>
        <taxon>Limoniibacter</taxon>
    </lineage>
</organism>
<dbReference type="RefSeq" id="WP_189492206.1">
    <property type="nucleotide sequence ID" value="NZ_BMZO01000011.1"/>
</dbReference>
<evidence type="ECO:0000259" key="2">
    <source>
        <dbReference type="Pfam" id="PF13400"/>
    </source>
</evidence>
<proteinExistence type="predicted"/>